<sequence>MINLIKAELFKLKRNHTFWVLIGVVAFVYALANYLVIIDWWQMNNTVFLNVGLKEYNAMEMMKLPLVFNLIISTFAGFFINADYATGTVKNQVLSGNKRRHIYLAKLIVFSLGSIVTAVMLPVITAISETLLLGYSEIYTSVTVVYLLRAFSLYTFIIIAYSSIVMLIASLAKESGKTIIITVMGTIILYIFEMGFVPKYEIVRIIYQNSIFYQIYEAFRPVITFNEIGKNLLISVSTFIIMAYCGTMIFRRLEIK</sequence>
<comment type="caution">
    <text evidence="2">The sequence shown here is derived from an EMBL/GenBank/DDBJ whole genome shotgun (WGS) entry which is preliminary data.</text>
</comment>
<dbReference type="RefSeq" id="WP_061566613.1">
    <property type="nucleotide sequence ID" value="NZ_LQYG01000052.1"/>
</dbReference>
<feature type="transmembrane region" description="Helical" evidence="1">
    <location>
        <begin position="147"/>
        <end position="172"/>
    </location>
</feature>
<dbReference type="PATRIC" id="fig|1398.26.peg.3172"/>
<dbReference type="PANTHER" id="PTHR37305:SF1">
    <property type="entry name" value="MEMBRANE PROTEIN"/>
    <property type="match status" value="1"/>
</dbReference>
<proteinExistence type="predicted"/>
<reference evidence="2 3" key="1">
    <citation type="submission" date="2016-01" db="EMBL/GenBank/DDBJ databases">
        <title>Genome Sequences of Twelve Sporeforming Bacillus Species Isolated from Foods.</title>
        <authorList>
            <person name="Berendsen E.M."/>
            <person name="Wells-Bennik M.H."/>
            <person name="Krawcyk A.O."/>
            <person name="De Jong A."/>
            <person name="Holsappel S."/>
            <person name="Eijlander R.T."/>
            <person name="Kuipers O.P."/>
        </authorList>
    </citation>
    <scope>NUCLEOTIDE SEQUENCE [LARGE SCALE GENOMIC DNA]</scope>
    <source>
        <strain evidence="2 3">B4098</strain>
    </source>
</reference>
<feature type="transmembrane region" description="Helical" evidence="1">
    <location>
        <begin position="18"/>
        <end position="41"/>
    </location>
</feature>
<evidence type="ECO:0008006" key="4">
    <source>
        <dbReference type="Google" id="ProtNLM"/>
    </source>
</evidence>
<accession>A0A150JYL2</accession>
<feature type="transmembrane region" description="Helical" evidence="1">
    <location>
        <begin position="179"/>
        <end position="197"/>
    </location>
</feature>
<organism evidence="2 3">
    <name type="scientific">Heyndrickxia coagulans</name>
    <name type="common">Weizmannia coagulans</name>
    <dbReference type="NCBI Taxonomy" id="1398"/>
    <lineage>
        <taxon>Bacteria</taxon>
        <taxon>Bacillati</taxon>
        <taxon>Bacillota</taxon>
        <taxon>Bacilli</taxon>
        <taxon>Bacillales</taxon>
        <taxon>Bacillaceae</taxon>
        <taxon>Heyndrickxia</taxon>
    </lineage>
</organism>
<keyword evidence="1" id="KW-1133">Transmembrane helix</keyword>
<evidence type="ECO:0000313" key="3">
    <source>
        <dbReference type="Proteomes" id="UP000075288"/>
    </source>
</evidence>
<feature type="transmembrane region" description="Helical" evidence="1">
    <location>
        <begin position="61"/>
        <end position="82"/>
    </location>
</feature>
<dbReference type="PANTHER" id="PTHR37305">
    <property type="entry name" value="INTEGRAL MEMBRANE PROTEIN-RELATED"/>
    <property type="match status" value="1"/>
</dbReference>
<keyword evidence="1" id="KW-0812">Transmembrane</keyword>
<evidence type="ECO:0000256" key="1">
    <source>
        <dbReference type="SAM" id="Phobius"/>
    </source>
</evidence>
<feature type="transmembrane region" description="Helical" evidence="1">
    <location>
        <begin position="232"/>
        <end position="250"/>
    </location>
</feature>
<dbReference type="Pfam" id="PF12730">
    <property type="entry name" value="ABC2_membrane_4"/>
    <property type="match status" value="1"/>
</dbReference>
<dbReference type="EMBL" id="LQYG01000052">
    <property type="protein sequence ID" value="KYC62317.1"/>
    <property type="molecule type" value="Genomic_DNA"/>
</dbReference>
<dbReference type="AlphaFoldDB" id="A0A150JYL2"/>
<dbReference type="Proteomes" id="UP000075288">
    <property type="component" value="Unassembled WGS sequence"/>
</dbReference>
<name>A0A150JYL2_HEYCO</name>
<feature type="transmembrane region" description="Helical" evidence="1">
    <location>
        <begin position="103"/>
        <end position="127"/>
    </location>
</feature>
<evidence type="ECO:0000313" key="2">
    <source>
        <dbReference type="EMBL" id="KYC62317.1"/>
    </source>
</evidence>
<protein>
    <recommendedName>
        <fullName evidence="4">ABC transporter</fullName>
    </recommendedName>
</protein>
<keyword evidence="1" id="KW-0472">Membrane</keyword>
<gene>
    <name evidence="2" type="ORF">B4098_1875</name>
</gene>